<dbReference type="EMBL" id="CM004398">
    <property type="protein sequence ID" value="OAY34258.2"/>
    <property type="molecule type" value="Genomic_DNA"/>
</dbReference>
<dbReference type="GO" id="GO:0031047">
    <property type="term" value="P:regulatory ncRNA-mediated gene silencing"/>
    <property type="evidence" value="ECO:0007669"/>
    <property type="project" value="UniProtKB-KW"/>
</dbReference>
<comment type="caution">
    <text evidence="17">The sequence shown here is derived from an EMBL/GenBank/DDBJ whole genome shotgun (WGS) entry which is preliminary data.</text>
</comment>
<dbReference type="InterPro" id="IPR041006">
    <property type="entry name" value="Morc_S5"/>
</dbReference>
<dbReference type="Pfam" id="PF17942">
    <property type="entry name" value="Morc6_S5"/>
    <property type="match status" value="1"/>
</dbReference>
<dbReference type="InterPro" id="IPR036890">
    <property type="entry name" value="HATPase_C_sf"/>
</dbReference>
<protein>
    <recommendedName>
        <fullName evidence="16">Morc S5 domain-containing protein</fullName>
    </recommendedName>
</protein>
<evidence type="ECO:0000256" key="6">
    <source>
        <dbReference type="ARBA" id="ARBA00022759"/>
    </source>
</evidence>
<evidence type="ECO:0000256" key="11">
    <source>
        <dbReference type="ARBA" id="ARBA00022884"/>
    </source>
</evidence>
<keyword evidence="11" id="KW-0694">RNA-binding</keyword>
<dbReference type="AlphaFoldDB" id="A0A2C9USI3"/>
<dbReference type="GO" id="GO:0006281">
    <property type="term" value="P:DNA repair"/>
    <property type="evidence" value="ECO:0007669"/>
    <property type="project" value="UniProtKB-KW"/>
</dbReference>
<keyword evidence="9" id="KW-0067">ATP-binding</keyword>
<evidence type="ECO:0000256" key="3">
    <source>
        <dbReference type="ARBA" id="ARBA00007845"/>
    </source>
</evidence>
<dbReference type="GO" id="GO:0003723">
    <property type="term" value="F:RNA binding"/>
    <property type="evidence" value="ECO:0007669"/>
    <property type="project" value="UniProtKB-KW"/>
</dbReference>
<dbReference type="FunFam" id="3.30.565.10:FF:000075">
    <property type="entry name" value="MORC family CW-type zinc finger protein 4"/>
    <property type="match status" value="1"/>
</dbReference>
<dbReference type="InterPro" id="IPR045261">
    <property type="entry name" value="MORC_ATPase"/>
</dbReference>
<comment type="cofactor">
    <cofactor evidence="1">
        <name>Mn(2+)</name>
        <dbReference type="ChEBI" id="CHEBI:29035"/>
    </cofactor>
</comment>
<evidence type="ECO:0000256" key="7">
    <source>
        <dbReference type="ARBA" id="ARBA00022763"/>
    </source>
</evidence>
<name>A0A2C9USI3_MANES</name>
<dbReference type="GO" id="GO:0005524">
    <property type="term" value="F:ATP binding"/>
    <property type="evidence" value="ECO:0007669"/>
    <property type="project" value="UniProtKB-KW"/>
</dbReference>
<evidence type="ECO:0000256" key="4">
    <source>
        <dbReference type="ARBA" id="ARBA00022722"/>
    </source>
</evidence>
<evidence type="ECO:0000256" key="15">
    <source>
        <dbReference type="ARBA" id="ARBA00023242"/>
    </source>
</evidence>
<evidence type="ECO:0000256" key="2">
    <source>
        <dbReference type="ARBA" id="ARBA00004123"/>
    </source>
</evidence>
<dbReference type="GO" id="GO:0031349">
    <property type="term" value="P:positive regulation of defense response"/>
    <property type="evidence" value="ECO:0007669"/>
    <property type="project" value="UniProtKB-ARBA"/>
</dbReference>
<dbReference type="SUPFAM" id="SSF55874">
    <property type="entry name" value="ATPase domain of HSP90 chaperone/DNA topoisomerase II/histidine kinase"/>
    <property type="match status" value="1"/>
</dbReference>
<comment type="subcellular location">
    <subcellularLocation>
        <location evidence="2">Nucleus</location>
    </subcellularLocation>
</comment>
<keyword evidence="10" id="KW-0156">Chromatin regulator</keyword>
<keyword evidence="18" id="KW-1185">Reference proteome</keyword>
<dbReference type="Proteomes" id="UP000091857">
    <property type="component" value="Chromosome 12"/>
</dbReference>
<evidence type="ECO:0000256" key="9">
    <source>
        <dbReference type="ARBA" id="ARBA00022840"/>
    </source>
</evidence>
<evidence type="ECO:0000256" key="8">
    <source>
        <dbReference type="ARBA" id="ARBA00022801"/>
    </source>
</evidence>
<comment type="similarity">
    <text evidence="3">Belongs to the MORC ATPase protein family.</text>
</comment>
<sequence>MFLIVILMIVLHNQILYRIVMDRELYHAVLHGDKKFFENLQVSDSYDLLEVTSGHKNSIIHVAAKCGEMQIAEKLIALCPSLLHQTNAKGDSPLHIAARLGRFQMTQLLINCAKLVEVEGEKKLVRMQNLDKDTALHEAARNGHFEIVSLLIYEDPELAQIVNNAGESSLFLALDRKFYKIARLILEVAPTCSYGGRNSMNVLHVAIIRADKNFMSEVLKRCPSAIAEADKFGWIPLQYAAYLGNAEVVELLLQFDTSLAYAKDKEGMTALHIAAKAGHGYVIQQLIAKYPDIPELLDNRDQTALHVAAESGKRSVVKIFLSISVSADLINDRDKDGNTPLHLAALQGHYEALLLLVNDYRVDKCAVNNIGLTTFDIIKSSVQLKQHEKARI</sequence>
<keyword evidence="12" id="KW-0175">Coiled coil</keyword>
<dbReference type="PANTHER" id="PTHR23336:SF72">
    <property type="entry name" value="PROTEIN MICRORCHIDIA 5"/>
    <property type="match status" value="1"/>
</dbReference>
<proteinExistence type="inferred from homology"/>
<keyword evidence="4" id="KW-0540">Nuclease</keyword>
<evidence type="ECO:0000256" key="13">
    <source>
        <dbReference type="ARBA" id="ARBA00023158"/>
    </source>
</evidence>
<dbReference type="GO" id="GO:0004519">
    <property type="term" value="F:endonuclease activity"/>
    <property type="evidence" value="ECO:0007669"/>
    <property type="project" value="UniProtKB-KW"/>
</dbReference>
<keyword evidence="8" id="KW-0378">Hydrolase</keyword>
<reference evidence="18" key="1">
    <citation type="journal article" date="2016" name="Nat. Biotechnol.">
        <title>Sequencing wild and cultivated cassava and related species reveals extensive interspecific hybridization and genetic diversity.</title>
        <authorList>
            <person name="Bredeson J.V."/>
            <person name="Lyons J.B."/>
            <person name="Prochnik S.E."/>
            <person name="Wu G.A."/>
            <person name="Ha C.M."/>
            <person name="Edsinger-Gonzales E."/>
            <person name="Grimwood J."/>
            <person name="Schmutz J."/>
            <person name="Rabbi I.Y."/>
            <person name="Egesi C."/>
            <person name="Nauluvula P."/>
            <person name="Lebot V."/>
            <person name="Ndunguru J."/>
            <person name="Mkamilo G."/>
            <person name="Bart R.S."/>
            <person name="Setter T.L."/>
            <person name="Gleadow R.M."/>
            <person name="Kulakow P."/>
            <person name="Ferguson M.E."/>
            <person name="Rounsley S."/>
            <person name="Rokhsar D.S."/>
        </authorList>
    </citation>
    <scope>NUCLEOTIDE SEQUENCE [LARGE SCALE GENOMIC DNA]</scope>
    <source>
        <strain evidence="18">cv. AM560-2</strain>
    </source>
</reference>
<organism evidence="17 18">
    <name type="scientific">Manihot esculenta</name>
    <name type="common">Cassava</name>
    <name type="synonym">Jatropha manihot</name>
    <dbReference type="NCBI Taxonomy" id="3983"/>
    <lineage>
        <taxon>Eukaryota</taxon>
        <taxon>Viridiplantae</taxon>
        <taxon>Streptophyta</taxon>
        <taxon>Embryophyta</taxon>
        <taxon>Tracheophyta</taxon>
        <taxon>Spermatophyta</taxon>
        <taxon>Magnoliopsida</taxon>
        <taxon>eudicotyledons</taxon>
        <taxon>Gunneridae</taxon>
        <taxon>Pentapetalae</taxon>
        <taxon>rosids</taxon>
        <taxon>fabids</taxon>
        <taxon>Malpighiales</taxon>
        <taxon>Euphorbiaceae</taxon>
        <taxon>Crotonoideae</taxon>
        <taxon>Manihoteae</taxon>
        <taxon>Manihot</taxon>
    </lineage>
</organism>
<dbReference type="PANTHER" id="PTHR23336">
    <property type="entry name" value="ZINC FINGER CW-TYPE COILED-COIL DOMAIN PROTEIN 3"/>
    <property type="match status" value="1"/>
</dbReference>
<evidence type="ECO:0000256" key="1">
    <source>
        <dbReference type="ARBA" id="ARBA00001936"/>
    </source>
</evidence>
<dbReference type="GO" id="GO:0016887">
    <property type="term" value="F:ATP hydrolysis activity"/>
    <property type="evidence" value="ECO:0007669"/>
    <property type="project" value="InterPro"/>
</dbReference>
<evidence type="ECO:0000256" key="12">
    <source>
        <dbReference type="ARBA" id="ARBA00023054"/>
    </source>
</evidence>
<dbReference type="GO" id="GO:0005634">
    <property type="term" value="C:nucleus"/>
    <property type="evidence" value="ECO:0000318"/>
    <property type="project" value="GO_Central"/>
</dbReference>
<evidence type="ECO:0000256" key="5">
    <source>
        <dbReference type="ARBA" id="ARBA00022741"/>
    </source>
</evidence>
<dbReference type="GO" id="GO:0006325">
    <property type="term" value="P:chromatin organization"/>
    <property type="evidence" value="ECO:0007669"/>
    <property type="project" value="UniProtKB-KW"/>
</dbReference>
<gene>
    <name evidence="17" type="ORF">MANES_12G005300v8</name>
</gene>
<keyword evidence="14" id="KW-0234">DNA repair</keyword>
<keyword evidence="7" id="KW-0227">DNA damage</keyword>
<keyword evidence="6" id="KW-0255">Endonuclease</keyword>
<keyword evidence="13" id="KW-0943">RNA-mediated gene silencing</keyword>
<keyword evidence="5" id="KW-0547">Nucleotide-binding</keyword>
<evidence type="ECO:0000313" key="17">
    <source>
        <dbReference type="EMBL" id="OAY34258.2"/>
    </source>
</evidence>
<dbReference type="Gene3D" id="3.30.565.10">
    <property type="entry name" value="Histidine kinase-like ATPase, C-terminal domain"/>
    <property type="match status" value="1"/>
</dbReference>
<evidence type="ECO:0000313" key="18">
    <source>
        <dbReference type="Proteomes" id="UP000091857"/>
    </source>
</evidence>
<accession>A0A2C9USI3</accession>
<evidence type="ECO:0000256" key="14">
    <source>
        <dbReference type="ARBA" id="ARBA00023204"/>
    </source>
</evidence>
<evidence type="ECO:0000256" key="10">
    <source>
        <dbReference type="ARBA" id="ARBA00022853"/>
    </source>
</evidence>
<evidence type="ECO:0000259" key="16">
    <source>
        <dbReference type="Pfam" id="PF17942"/>
    </source>
</evidence>
<dbReference type="Pfam" id="PF13589">
    <property type="entry name" value="HATPase_c_3"/>
    <property type="match status" value="1"/>
</dbReference>
<keyword evidence="15" id="KW-0539">Nucleus</keyword>